<dbReference type="KEGG" id="tpty:NCTC11468_01624"/>
<organism evidence="1 2">
    <name type="scientific">Tatumella ptyseos</name>
    <dbReference type="NCBI Taxonomy" id="82987"/>
    <lineage>
        <taxon>Bacteria</taxon>
        <taxon>Pseudomonadati</taxon>
        <taxon>Pseudomonadota</taxon>
        <taxon>Gammaproteobacteria</taxon>
        <taxon>Enterobacterales</taxon>
        <taxon>Erwiniaceae</taxon>
        <taxon>Tatumella</taxon>
    </lineage>
</organism>
<gene>
    <name evidence="1" type="ORF">NCTC11468_01624</name>
</gene>
<reference evidence="1 2" key="1">
    <citation type="submission" date="2018-06" db="EMBL/GenBank/DDBJ databases">
        <authorList>
            <consortium name="Pathogen Informatics"/>
            <person name="Doyle S."/>
        </authorList>
    </citation>
    <scope>NUCLEOTIDE SEQUENCE [LARGE SCALE GENOMIC DNA]</scope>
    <source>
        <strain evidence="1 2">NCTC11468</strain>
    </source>
</reference>
<evidence type="ECO:0000313" key="1">
    <source>
        <dbReference type="EMBL" id="SQK74533.1"/>
    </source>
</evidence>
<dbReference type="EMBL" id="LS483499">
    <property type="protein sequence ID" value="SQK74533.1"/>
    <property type="molecule type" value="Genomic_DNA"/>
</dbReference>
<dbReference type="AlphaFoldDB" id="A0A2X5P8F1"/>
<evidence type="ECO:0000313" key="2">
    <source>
        <dbReference type="Proteomes" id="UP000248758"/>
    </source>
</evidence>
<sequence>MLQGLRLSASNPVVQWRKYKVILSAYLYVLPRGILTGKTAIMGSTVCSP</sequence>
<proteinExistence type="predicted"/>
<protein>
    <submittedName>
        <fullName evidence="1">Uncharacterized protein</fullName>
    </submittedName>
</protein>
<accession>A0A2X5P8F1</accession>
<dbReference type="Proteomes" id="UP000248758">
    <property type="component" value="Chromosome 1"/>
</dbReference>
<name>A0A2X5P8F1_9GAMM</name>